<reference evidence="3 4" key="1">
    <citation type="submission" date="2017-09" db="EMBL/GenBank/DDBJ databases">
        <title>Depth-based differentiation of microbial function through sediment-hosted aquifers and enrichment of novel symbionts in the deep terrestrial subsurface.</title>
        <authorList>
            <person name="Probst A.J."/>
            <person name="Ladd B."/>
            <person name="Jarett J.K."/>
            <person name="Geller-Mcgrath D.E."/>
            <person name="Sieber C.M."/>
            <person name="Emerson J.B."/>
            <person name="Anantharaman K."/>
            <person name="Thomas B.C."/>
            <person name="Malmstrom R."/>
            <person name="Stieglmeier M."/>
            <person name="Klingl A."/>
            <person name="Woyke T."/>
            <person name="Ryan C.M."/>
            <person name="Banfield J.F."/>
        </authorList>
    </citation>
    <scope>NUCLEOTIDE SEQUENCE [LARGE SCALE GENOMIC DNA]</scope>
    <source>
        <strain evidence="3">CG08_land_8_20_14_0_20_40_16</strain>
    </source>
</reference>
<dbReference type="InterPro" id="IPR013783">
    <property type="entry name" value="Ig-like_fold"/>
</dbReference>
<dbReference type="Gene3D" id="2.60.40.680">
    <property type="match status" value="1"/>
</dbReference>
<dbReference type="InterPro" id="IPR008965">
    <property type="entry name" value="CBM2/CBM3_carb-bd_dom_sf"/>
</dbReference>
<feature type="region of interest" description="Disordered" evidence="1">
    <location>
        <begin position="173"/>
        <end position="196"/>
    </location>
</feature>
<dbReference type="Gene3D" id="2.60.40.10">
    <property type="entry name" value="Immunoglobulins"/>
    <property type="match status" value="2"/>
</dbReference>
<evidence type="ECO:0000313" key="4">
    <source>
        <dbReference type="Proteomes" id="UP000231542"/>
    </source>
</evidence>
<dbReference type="EMBL" id="PEXU01000015">
    <property type="protein sequence ID" value="PIS42854.1"/>
    <property type="molecule type" value="Genomic_DNA"/>
</dbReference>
<organism evidence="3 4">
    <name type="scientific">Candidatus Kerfeldbacteria bacterium CG08_land_8_20_14_0_20_40_16</name>
    <dbReference type="NCBI Taxonomy" id="2014244"/>
    <lineage>
        <taxon>Bacteria</taxon>
        <taxon>Candidatus Kerfeldiibacteriota</taxon>
    </lineage>
</organism>
<dbReference type="Proteomes" id="UP000231542">
    <property type="component" value="Unassembled WGS sequence"/>
</dbReference>
<sequence length="451" mass="49665">MKLSKIQLSRKNLEGRWHYLVLVFLLIVSLLLPSPAWADGSFFLSPHVATYEVGSSFTMNLVMGTGGQAINAGQASITYPTDLLEVVSVSRSGSIFTLWPVEPAASGGQISFAGGVPNPGYTGNGGLITSVRFKAKAIGTATVRVSSGQLLLNDGSGTNILTGYGTATYTITEVAPTPTQPTPTEPTPPKPEEKPVVEKPLAPVIYSDSHPEEGVWYSNNNPEFIWDKLSGVTDFSFSFDDQPTTIPDGISEGSDNFYQYFGTKDGIWYFHAKAKNEAGWSETKHFKVQIDITPPLDFDIVFIGETVTKNQTPNIVFETIDETSGLNRYDILVDGRLADSLSARDKKLLYTLYRLYYGTHNIVVRAVDNAGNSTEAAVNFEIVKFYPGTGFRIGSIYLLYSWVLMAQSILIFLIILLLIIVLLRKRQPPEENQVKKQIKKIKEKTKKPKVG</sequence>
<feature type="compositionally biased region" description="Pro residues" evidence="1">
    <location>
        <begin position="178"/>
        <end position="189"/>
    </location>
</feature>
<dbReference type="AlphaFoldDB" id="A0A2H0YWI5"/>
<evidence type="ECO:0000313" key="3">
    <source>
        <dbReference type="EMBL" id="PIS42854.1"/>
    </source>
</evidence>
<protein>
    <recommendedName>
        <fullName evidence="5">Cohesin domain-containing protein</fullName>
    </recommendedName>
</protein>
<feature type="region of interest" description="Disordered" evidence="1">
    <location>
        <begin position="432"/>
        <end position="451"/>
    </location>
</feature>
<proteinExistence type="predicted"/>
<keyword evidence="2" id="KW-1133">Transmembrane helix</keyword>
<evidence type="ECO:0000256" key="1">
    <source>
        <dbReference type="SAM" id="MobiDB-lite"/>
    </source>
</evidence>
<accession>A0A2H0YWI5</accession>
<feature type="transmembrane region" description="Helical" evidence="2">
    <location>
        <begin position="399"/>
        <end position="423"/>
    </location>
</feature>
<comment type="caution">
    <text evidence="3">The sequence shown here is derived from an EMBL/GenBank/DDBJ whole genome shotgun (WGS) entry which is preliminary data.</text>
</comment>
<gene>
    <name evidence="3" type="ORF">COT24_01370</name>
</gene>
<name>A0A2H0YWI5_9BACT</name>
<dbReference type="SUPFAM" id="SSF49384">
    <property type="entry name" value="Carbohydrate-binding domain"/>
    <property type="match status" value="1"/>
</dbReference>
<keyword evidence="2" id="KW-0472">Membrane</keyword>
<evidence type="ECO:0008006" key="5">
    <source>
        <dbReference type="Google" id="ProtNLM"/>
    </source>
</evidence>
<keyword evidence="2" id="KW-0812">Transmembrane</keyword>
<dbReference type="CDD" id="cd08547">
    <property type="entry name" value="Type_II_cohesin"/>
    <property type="match status" value="1"/>
</dbReference>
<feature type="compositionally biased region" description="Basic residues" evidence="1">
    <location>
        <begin position="436"/>
        <end position="451"/>
    </location>
</feature>
<dbReference type="GO" id="GO:0030246">
    <property type="term" value="F:carbohydrate binding"/>
    <property type="evidence" value="ECO:0007669"/>
    <property type="project" value="InterPro"/>
</dbReference>
<evidence type="ECO:0000256" key="2">
    <source>
        <dbReference type="SAM" id="Phobius"/>
    </source>
</evidence>